<evidence type="ECO:0000256" key="1">
    <source>
        <dbReference type="ARBA" id="ARBA00004604"/>
    </source>
</evidence>
<proteinExistence type="predicted"/>
<name>A0A1I8IHM6_9PLAT</name>
<protein>
    <submittedName>
        <fullName evidence="10">WD_REPEATS_REGION domain-containing protein</fullName>
    </submittedName>
</protein>
<dbReference type="Gene3D" id="2.130.10.10">
    <property type="entry name" value="YVTN repeat-like/Quinoprotein amine dehydrogenase"/>
    <property type="match status" value="1"/>
</dbReference>
<dbReference type="Proteomes" id="UP000095280">
    <property type="component" value="Unplaced"/>
</dbReference>
<keyword evidence="9" id="KW-1185">Reference proteome</keyword>
<dbReference type="Pfam" id="PF00400">
    <property type="entry name" value="WD40"/>
    <property type="match status" value="1"/>
</dbReference>
<comment type="subcellular location">
    <subcellularLocation>
        <location evidence="1">Nucleus</location>
        <location evidence="1">Nucleolus</location>
    </subcellularLocation>
</comment>
<dbReference type="InterPro" id="IPR028598">
    <property type="entry name" value="BOP1/Erb1"/>
</dbReference>
<keyword evidence="3" id="KW-0698">rRNA processing</keyword>
<feature type="region of interest" description="Disordered" evidence="7">
    <location>
        <begin position="1"/>
        <end position="34"/>
    </location>
</feature>
<reference evidence="10" key="1">
    <citation type="submission" date="2016-11" db="UniProtKB">
        <authorList>
            <consortium name="WormBaseParasite"/>
        </authorList>
    </citation>
    <scope>IDENTIFICATION</scope>
</reference>
<accession>A0A1I8IHM6</accession>
<dbReference type="GO" id="GO:0030687">
    <property type="term" value="C:preribosome, large subunit precursor"/>
    <property type="evidence" value="ECO:0007669"/>
    <property type="project" value="TreeGrafter"/>
</dbReference>
<evidence type="ECO:0000313" key="10">
    <source>
        <dbReference type="WBParaSite" id="maker-uti_cns_0012879-snap-gene-0.2-mRNA-1"/>
    </source>
</evidence>
<dbReference type="GO" id="GO:0000463">
    <property type="term" value="P:maturation of LSU-rRNA from tricistronic rRNA transcript (SSU-rRNA, 5.8S rRNA, LSU-rRNA)"/>
    <property type="evidence" value="ECO:0007669"/>
    <property type="project" value="TreeGrafter"/>
</dbReference>
<dbReference type="Pfam" id="PF08145">
    <property type="entry name" value="BOP1NT"/>
    <property type="match status" value="1"/>
</dbReference>
<feature type="compositionally biased region" description="Basic and acidic residues" evidence="7">
    <location>
        <begin position="8"/>
        <end position="17"/>
    </location>
</feature>
<dbReference type="PANTHER" id="PTHR17605">
    <property type="entry name" value="RIBOSOME BIOGENESIS PROTEIN BOP1 BLOCK OF PROLIFERATION 1 PROTEIN"/>
    <property type="match status" value="1"/>
</dbReference>
<sequence length="735" mass="81530">PAPPAAMHGDRRTDSTRPRPGRLHLRTPTGPTRPYSRCSDVYPGYAGTRRRAAYLVGTKSTRRSRPNIRQFPSNSFVLVACLPIPDAVKSVGIVTSGGSFALATRFGPLLTAMSEIKKQPIESPLTAPDEYDYDSSDDEDIRNTVGNVPMHWYTKYPHIGYDTEGKKLMKPDTGDQLDDFMAKMDDPEYWRTVIDPKTGQRIVLCDEDVQLVKNIVRGRVPDPNVDPYEDHTDWFTSDTMATPVTAHPPSKSSFVPSKWERLRVGRMVHAIKMGWMLTGEQRAEARRQREAAARGDNANRFYGIWDRQAGDEDEAIRRKLPYIRPPKKAPPTHYESYNPPEEYLFDDEELEKWRNQEDYERRVGLTLCQPNTRLCDAYERCQDLHLAARVVRHRVSMDPEDLLPKLPAPRDLRPFPHLRVLQYLAWPEEAQDSQQPLPITACSVDPSGQWFAASGAGGRLAVFELTTGYRAWSAQLESASEGGLVSAAWNPCADRPCIAAGGAGSGRVYLVATDRCDRLLASRFAEAWATTSGEQQQQQQSAAIWTILSTEASANGAAITKSRTLATVQLPTAQGGVKQLAWHRQGDYFLTVSDSGSLLVHRLTTRSSQSPLGGAGKKAATAAVCCAQFDPVKPVLYVAEKARIQVYDLAKLTKLKTLKPNARALSCLSVHPTGCHLLAGSLDSRLAWFDLDLACTPYKQLRIHTDGVRQCVVHPSLPLSASVSDDGSCLVLHSR</sequence>
<evidence type="ECO:0000256" key="7">
    <source>
        <dbReference type="SAM" id="MobiDB-lite"/>
    </source>
</evidence>
<evidence type="ECO:0000256" key="4">
    <source>
        <dbReference type="ARBA" id="ARBA00022574"/>
    </source>
</evidence>
<organism evidence="9 10">
    <name type="scientific">Macrostomum lignano</name>
    <dbReference type="NCBI Taxonomy" id="282301"/>
    <lineage>
        <taxon>Eukaryota</taxon>
        <taxon>Metazoa</taxon>
        <taxon>Spiralia</taxon>
        <taxon>Lophotrochozoa</taxon>
        <taxon>Platyhelminthes</taxon>
        <taxon>Rhabditophora</taxon>
        <taxon>Macrostomorpha</taxon>
        <taxon>Macrostomida</taxon>
        <taxon>Macrostomidae</taxon>
        <taxon>Macrostomum</taxon>
    </lineage>
</organism>
<keyword evidence="4" id="KW-0853">WD repeat</keyword>
<keyword evidence="5" id="KW-0677">Repeat</keyword>
<dbReference type="InterPro" id="IPR015943">
    <property type="entry name" value="WD40/YVTN_repeat-like_dom_sf"/>
</dbReference>
<dbReference type="SMART" id="SM00320">
    <property type="entry name" value="WD40"/>
    <property type="match status" value="4"/>
</dbReference>
<dbReference type="SMART" id="SM01035">
    <property type="entry name" value="BOP1NT"/>
    <property type="match status" value="1"/>
</dbReference>
<dbReference type="WBParaSite" id="maker-uti_cns_0012879-snap-gene-0.2-mRNA-1">
    <property type="protein sequence ID" value="maker-uti_cns_0012879-snap-gene-0.2-mRNA-1"/>
    <property type="gene ID" value="maker-uti_cns_0012879-snap-gene-0.2"/>
</dbReference>
<evidence type="ECO:0000256" key="6">
    <source>
        <dbReference type="ARBA" id="ARBA00023242"/>
    </source>
</evidence>
<feature type="domain" description="BOP1 N-terminal" evidence="8">
    <location>
        <begin position="153"/>
        <end position="416"/>
    </location>
</feature>
<dbReference type="InterPro" id="IPR001680">
    <property type="entry name" value="WD40_rpt"/>
</dbReference>
<dbReference type="SUPFAM" id="SSF50978">
    <property type="entry name" value="WD40 repeat-like"/>
    <property type="match status" value="1"/>
</dbReference>
<dbReference type="GO" id="GO:0043021">
    <property type="term" value="F:ribonucleoprotein complex binding"/>
    <property type="evidence" value="ECO:0007669"/>
    <property type="project" value="TreeGrafter"/>
</dbReference>
<evidence type="ECO:0000259" key="8">
    <source>
        <dbReference type="SMART" id="SM01035"/>
    </source>
</evidence>
<dbReference type="InterPro" id="IPR012953">
    <property type="entry name" value="BOP1_N_dom"/>
</dbReference>
<evidence type="ECO:0000256" key="2">
    <source>
        <dbReference type="ARBA" id="ARBA00022517"/>
    </source>
</evidence>
<dbReference type="GO" id="GO:0070545">
    <property type="term" value="C:PeBoW complex"/>
    <property type="evidence" value="ECO:0007669"/>
    <property type="project" value="TreeGrafter"/>
</dbReference>
<evidence type="ECO:0000256" key="3">
    <source>
        <dbReference type="ARBA" id="ARBA00022552"/>
    </source>
</evidence>
<dbReference type="PANTHER" id="PTHR17605:SF0">
    <property type="entry name" value="RIBOSOME BIOGENESIS PROTEIN BOP1"/>
    <property type="match status" value="1"/>
</dbReference>
<keyword evidence="6" id="KW-0539">Nucleus</keyword>
<dbReference type="InterPro" id="IPR036322">
    <property type="entry name" value="WD40_repeat_dom_sf"/>
</dbReference>
<dbReference type="AlphaFoldDB" id="A0A1I8IHM6"/>
<evidence type="ECO:0000256" key="5">
    <source>
        <dbReference type="ARBA" id="ARBA00022737"/>
    </source>
</evidence>
<keyword evidence="2" id="KW-0690">Ribosome biogenesis</keyword>
<evidence type="ECO:0000313" key="9">
    <source>
        <dbReference type="Proteomes" id="UP000095280"/>
    </source>
</evidence>